<organism evidence="2 3">
    <name type="scientific">Actinacidiphila cocklensis</name>
    <dbReference type="NCBI Taxonomy" id="887465"/>
    <lineage>
        <taxon>Bacteria</taxon>
        <taxon>Bacillati</taxon>
        <taxon>Actinomycetota</taxon>
        <taxon>Actinomycetes</taxon>
        <taxon>Kitasatosporales</taxon>
        <taxon>Streptomycetaceae</taxon>
        <taxon>Actinacidiphila</taxon>
    </lineage>
</organism>
<gene>
    <name evidence="2" type="ORF">SCOCK_110017</name>
</gene>
<dbReference type="EMBL" id="CAJSLV010000013">
    <property type="protein sequence ID" value="CAG6391189.1"/>
    <property type="molecule type" value="Genomic_DNA"/>
</dbReference>
<reference evidence="2" key="1">
    <citation type="submission" date="2021-05" db="EMBL/GenBank/DDBJ databases">
        <authorList>
            <person name="Arsene-Ploetze F."/>
        </authorList>
    </citation>
    <scope>NUCLEOTIDE SEQUENCE</scope>
    <source>
        <strain evidence="2">DSM 42138</strain>
    </source>
</reference>
<dbReference type="AlphaFoldDB" id="A0A9W4DJE0"/>
<comment type="caution">
    <text evidence="2">The sequence shown here is derived from an EMBL/GenBank/DDBJ whole genome shotgun (WGS) entry which is preliminary data.</text>
</comment>
<feature type="region of interest" description="Disordered" evidence="1">
    <location>
        <begin position="1"/>
        <end position="25"/>
    </location>
</feature>
<evidence type="ECO:0000313" key="2">
    <source>
        <dbReference type="EMBL" id="CAG6391189.1"/>
    </source>
</evidence>
<protein>
    <submittedName>
        <fullName evidence="2">Uncharacterized protein</fullName>
    </submittedName>
</protein>
<sequence length="94" mass="10126">MTPGAAISAARTCPERTGHPLRRPPTRGCIHIVDESSQHPSWAGIFVRRLLSVVSMVIYGAQTIARLAKIARARMSSGGSWTWVGVDARARVGC</sequence>
<dbReference type="Proteomes" id="UP001152519">
    <property type="component" value="Unassembled WGS sequence"/>
</dbReference>
<keyword evidence="3" id="KW-1185">Reference proteome</keyword>
<proteinExistence type="predicted"/>
<evidence type="ECO:0000313" key="3">
    <source>
        <dbReference type="Proteomes" id="UP001152519"/>
    </source>
</evidence>
<accession>A0A9W4DJE0</accession>
<name>A0A9W4DJE0_9ACTN</name>
<evidence type="ECO:0000256" key="1">
    <source>
        <dbReference type="SAM" id="MobiDB-lite"/>
    </source>
</evidence>